<keyword evidence="12" id="KW-1185">Reference proteome</keyword>
<keyword evidence="8" id="KW-0175">Coiled coil</keyword>
<evidence type="ECO:0000256" key="7">
    <source>
        <dbReference type="ARBA" id="ARBA00023136"/>
    </source>
</evidence>
<accession>A0ABW3X227</accession>
<evidence type="ECO:0000256" key="2">
    <source>
        <dbReference type="ARBA" id="ARBA00005745"/>
    </source>
</evidence>
<keyword evidence="7 9" id="KW-0472">Membrane</keyword>
<reference evidence="12" key="1">
    <citation type="journal article" date="2019" name="Int. J. Syst. Evol. Microbiol.">
        <title>The Global Catalogue of Microorganisms (GCM) 10K type strain sequencing project: providing services to taxonomists for standard genome sequencing and annotation.</title>
        <authorList>
            <consortium name="The Broad Institute Genomics Platform"/>
            <consortium name="The Broad Institute Genome Sequencing Center for Infectious Disease"/>
            <person name="Wu L."/>
            <person name="Ma J."/>
        </authorList>
    </citation>
    <scope>NUCLEOTIDE SEQUENCE [LARGE SCALE GENOMIC DNA]</scope>
    <source>
        <strain evidence="12">CCUG 56108</strain>
    </source>
</reference>
<feature type="transmembrane region" description="Helical" evidence="9">
    <location>
        <begin position="226"/>
        <end position="246"/>
    </location>
</feature>
<evidence type="ECO:0000256" key="1">
    <source>
        <dbReference type="ARBA" id="ARBA00004429"/>
    </source>
</evidence>
<name>A0ABW3X227_9HYPH</name>
<dbReference type="PANTHER" id="PTHR30012">
    <property type="entry name" value="GENERAL SECRETION PATHWAY PROTEIN"/>
    <property type="match status" value="1"/>
</dbReference>
<dbReference type="RefSeq" id="WP_238209123.1">
    <property type="nucleotide sequence ID" value="NZ_JBHTND010000034.1"/>
</dbReference>
<feature type="domain" description="Type II secretion system protein GspF" evidence="10">
    <location>
        <begin position="273"/>
        <end position="394"/>
    </location>
</feature>
<dbReference type="PANTHER" id="PTHR30012:SF7">
    <property type="entry name" value="PROTEIN TRANSPORT PROTEIN HOFC HOMOLOG"/>
    <property type="match status" value="1"/>
</dbReference>
<organism evidence="11 12">
    <name type="scientific">Methylobacterium marchantiae</name>
    <dbReference type="NCBI Taxonomy" id="600331"/>
    <lineage>
        <taxon>Bacteria</taxon>
        <taxon>Pseudomonadati</taxon>
        <taxon>Pseudomonadota</taxon>
        <taxon>Alphaproteobacteria</taxon>
        <taxon>Hyphomicrobiales</taxon>
        <taxon>Methylobacteriaceae</taxon>
        <taxon>Methylobacterium</taxon>
    </lineage>
</organism>
<evidence type="ECO:0000313" key="12">
    <source>
        <dbReference type="Proteomes" id="UP001597176"/>
    </source>
</evidence>
<dbReference type="InterPro" id="IPR042094">
    <property type="entry name" value="T2SS_GspF_sf"/>
</dbReference>
<proteinExistence type="inferred from homology"/>
<feature type="domain" description="Type II secretion system protein GspF" evidence="10">
    <location>
        <begin position="74"/>
        <end position="193"/>
    </location>
</feature>
<dbReference type="InterPro" id="IPR018076">
    <property type="entry name" value="T2SS_GspF_dom"/>
</dbReference>
<comment type="caution">
    <text evidence="11">The sequence shown here is derived from an EMBL/GenBank/DDBJ whole genome shotgun (WGS) entry which is preliminary data.</text>
</comment>
<keyword evidence="5 9" id="KW-0812">Transmembrane</keyword>
<evidence type="ECO:0000256" key="8">
    <source>
        <dbReference type="SAM" id="Coils"/>
    </source>
</evidence>
<evidence type="ECO:0000256" key="4">
    <source>
        <dbReference type="ARBA" id="ARBA00022519"/>
    </source>
</evidence>
<dbReference type="PRINTS" id="PR00812">
    <property type="entry name" value="BCTERIALGSPF"/>
</dbReference>
<comment type="similarity">
    <text evidence="2">Belongs to the GSP F family.</text>
</comment>
<evidence type="ECO:0000313" key="11">
    <source>
        <dbReference type="EMBL" id="MFD1303647.1"/>
    </source>
</evidence>
<evidence type="ECO:0000256" key="5">
    <source>
        <dbReference type="ARBA" id="ARBA00022692"/>
    </source>
</evidence>
<sequence>MPSFTYRAIDPGGRIHSGVMDAGSQAEILEELDRAGLVPIAALAAAGGRARRDWRQWLTPEPRSEEVTALTLDIVMLLKGGVTLSQSLLLLTQMGAGRWQKHVLRDVHAALASGNSLSQALSEHPRLFPPIYVKMVEVAEATGRLEQALTNLAEERQRTERLRKRLVGAISYPVFLIFAAMSAMIFIFVYVIPQFETALEGFKDKLDPSALLVFDASAFLRHNGEVILITMAALVLGLFMVSRVTAGHRLGLRLAFRVPVLRTLFLYEGTLTFCRTLAVLVSNGIDISTTLRLLRDVVRLPTLSREIDAVIADVRKGQRLSHSLATRGVLPAHVVQVLRVGEEAGDLADSARRVAGFYEMRLDAALGRAIAIIGPATMMVVSVMIAWLIISVMTALMSVNDLLK</sequence>
<dbReference type="InterPro" id="IPR003004">
    <property type="entry name" value="GspF/PilC"/>
</dbReference>
<comment type="subcellular location">
    <subcellularLocation>
        <location evidence="1">Cell inner membrane</location>
        <topology evidence="1">Multi-pass membrane protein</topology>
    </subcellularLocation>
</comment>
<keyword evidence="4" id="KW-0997">Cell inner membrane</keyword>
<dbReference type="Proteomes" id="UP001597176">
    <property type="component" value="Unassembled WGS sequence"/>
</dbReference>
<dbReference type="EMBL" id="JBHTND010000034">
    <property type="protein sequence ID" value="MFD1303647.1"/>
    <property type="molecule type" value="Genomic_DNA"/>
</dbReference>
<keyword evidence="6 9" id="KW-1133">Transmembrane helix</keyword>
<protein>
    <submittedName>
        <fullName evidence="11">Type II secretion system F family protein</fullName>
    </submittedName>
</protein>
<evidence type="ECO:0000256" key="3">
    <source>
        <dbReference type="ARBA" id="ARBA00022475"/>
    </source>
</evidence>
<gene>
    <name evidence="11" type="ORF">ACFQ4G_18920</name>
</gene>
<evidence type="ECO:0000259" key="10">
    <source>
        <dbReference type="Pfam" id="PF00482"/>
    </source>
</evidence>
<evidence type="ECO:0000256" key="6">
    <source>
        <dbReference type="ARBA" id="ARBA00022989"/>
    </source>
</evidence>
<dbReference type="Pfam" id="PF00482">
    <property type="entry name" value="T2SSF"/>
    <property type="match status" value="2"/>
</dbReference>
<feature type="transmembrane region" description="Helical" evidence="9">
    <location>
        <begin position="166"/>
        <end position="192"/>
    </location>
</feature>
<feature type="coiled-coil region" evidence="8">
    <location>
        <begin position="138"/>
        <end position="165"/>
    </location>
</feature>
<keyword evidence="3" id="KW-1003">Cell membrane</keyword>
<feature type="transmembrane region" description="Helical" evidence="9">
    <location>
        <begin position="369"/>
        <end position="397"/>
    </location>
</feature>
<evidence type="ECO:0000256" key="9">
    <source>
        <dbReference type="SAM" id="Phobius"/>
    </source>
</evidence>
<dbReference type="Gene3D" id="1.20.81.30">
    <property type="entry name" value="Type II secretion system (T2SS), domain F"/>
    <property type="match status" value="2"/>
</dbReference>